<dbReference type="InParanoid" id="A0A554MXI8"/>
<evidence type="ECO:0000313" key="2">
    <source>
        <dbReference type="EMBL" id="TSD09848.1"/>
    </source>
</evidence>
<dbReference type="EMBL" id="QMDX01000010">
    <property type="protein sequence ID" value="TSD09848.1"/>
    <property type="molecule type" value="Genomic_DNA"/>
</dbReference>
<keyword evidence="1" id="KW-0472">Membrane</keyword>
<feature type="transmembrane region" description="Helical" evidence="1">
    <location>
        <begin position="73"/>
        <end position="89"/>
    </location>
</feature>
<organism evidence="2 3">
    <name type="scientific">Haloglomus irregulare</name>
    <dbReference type="NCBI Taxonomy" id="2234134"/>
    <lineage>
        <taxon>Archaea</taxon>
        <taxon>Methanobacteriati</taxon>
        <taxon>Methanobacteriota</taxon>
        <taxon>Stenosarchaea group</taxon>
        <taxon>Halobacteria</taxon>
        <taxon>Halobacteriales</taxon>
        <taxon>Natronomonadaceae</taxon>
        <taxon>Haloglomus</taxon>
    </lineage>
</organism>
<sequence length="90" mass="9360">MAPDSGPLSRALLWVPRRLALWVGANPLRAAGGLGALVAAWVILASLSPGFGLAADFAGVTGERFWRFARAHPAYPAAVLVGLGSLLLLR</sequence>
<accession>A0A554MXI8</accession>
<evidence type="ECO:0000256" key="1">
    <source>
        <dbReference type="SAM" id="Phobius"/>
    </source>
</evidence>
<keyword evidence="1" id="KW-1133">Transmembrane helix</keyword>
<reference evidence="2 3" key="1">
    <citation type="submission" date="2018-06" db="EMBL/GenBank/DDBJ databases">
        <title>Natronomonas sp. F16-60 a new haloarchaeon isolated from a solar saltern of Isla Cristina, Huelva, Spain.</title>
        <authorList>
            <person name="Duran-Viseras A."/>
            <person name="Sanchez-Porro C."/>
            <person name="Ventosa A."/>
        </authorList>
    </citation>
    <scope>NUCLEOTIDE SEQUENCE [LARGE SCALE GENOMIC DNA]</scope>
    <source>
        <strain evidence="2 3">F16-60</strain>
    </source>
</reference>
<comment type="caution">
    <text evidence="2">The sequence shown here is derived from an EMBL/GenBank/DDBJ whole genome shotgun (WGS) entry which is preliminary data.</text>
</comment>
<protein>
    <submittedName>
        <fullName evidence="2">Uncharacterized protein</fullName>
    </submittedName>
</protein>
<keyword evidence="1" id="KW-0812">Transmembrane</keyword>
<name>A0A554MXI8_9EURY</name>
<dbReference type="RefSeq" id="WP_144262856.1">
    <property type="nucleotide sequence ID" value="NZ_QMDX01000010.1"/>
</dbReference>
<dbReference type="Proteomes" id="UP000319894">
    <property type="component" value="Unassembled WGS sequence"/>
</dbReference>
<keyword evidence="3" id="KW-1185">Reference proteome</keyword>
<evidence type="ECO:0000313" key="3">
    <source>
        <dbReference type="Proteomes" id="UP000319894"/>
    </source>
</evidence>
<proteinExistence type="predicted"/>
<feature type="transmembrane region" description="Helical" evidence="1">
    <location>
        <begin position="19"/>
        <end position="44"/>
    </location>
</feature>
<gene>
    <name evidence="2" type="ORF">DP107_14480</name>
</gene>
<dbReference type="AlphaFoldDB" id="A0A554MXI8"/>